<dbReference type="InterPro" id="IPR050266">
    <property type="entry name" value="AB_hydrolase_sf"/>
</dbReference>
<evidence type="ECO:0000313" key="2">
    <source>
        <dbReference type="EMBL" id="GLS17351.1"/>
    </source>
</evidence>
<sequence>MIAHVLGAIQATRIIAARIAKENPPEGVFEPVEGGRVHLFDLGVGHGDGRLPVVLLHGATSNARDMVYGLGEELSCRRRVIVPDRPGHGWSDRPGGRLDASPAEQVKLIAQALKQRSVDRFIVVGHSLAGSLAVNFALEHKDKVAGLVVLSGATHPWPGGILWYYRLSAMPVLGRIFVHTVMTPVGSWGLQKSVAEAFIPGTGPADYVGRTSAALVLRPKEFRWNGQDVAILKSFLEVQCKRYGEIEVPTAIVADPDDHVVSTAFHSEALHSQVAGSRLVLIPGVGHQIHYVARDQVLAEIECVAGEAEELEQDGLRKAAE</sequence>
<evidence type="ECO:0000259" key="1">
    <source>
        <dbReference type="Pfam" id="PF00561"/>
    </source>
</evidence>
<name>A0ABQ6CAE7_9HYPH</name>
<dbReference type="InterPro" id="IPR000073">
    <property type="entry name" value="AB_hydrolase_1"/>
</dbReference>
<keyword evidence="2" id="KW-0378">Hydrolase</keyword>
<evidence type="ECO:0000313" key="3">
    <source>
        <dbReference type="Proteomes" id="UP001156882"/>
    </source>
</evidence>
<feature type="domain" description="AB hydrolase-1" evidence="1">
    <location>
        <begin position="52"/>
        <end position="291"/>
    </location>
</feature>
<proteinExistence type="predicted"/>
<dbReference type="GO" id="GO:0016787">
    <property type="term" value="F:hydrolase activity"/>
    <property type="evidence" value="ECO:0007669"/>
    <property type="project" value="UniProtKB-KW"/>
</dbReference>
<dbReference type="InterPro" id="IPR029058">
    <property type="entry name" value="AB_hydrolase_fold"/>
</dbReference>
<accession>A0ABQ6CAE7</accession>
<keyword evidence="3" id="KW-1185">Reference proteome</keyword>
<reference evidence="3" key="1">
    <citation type="journal article" date="2019" name="Int. J. Syst. Evol. Microbiol.">
        <title>The Global Catalogue of Microorganisms (GCM) 10K type strain sequencing project: providing services to taxonomists for standard genome sequencing and annotation.</title>
        <authorList>
            <consortium name="The Broad Institute Genomics Platform"/>
            <consortium name="The Broad Institute Genome Sequencing Center for Infectious Disease"/>
            <person name="Wu L."/>
            <person name="Ma J."/>
        </authorList>
    </citation>
    <scope>NUCLEOTIDE SEQUENCE [LARGE SCALE GENOMIC DNA]</scope>
    <source>
        <strain evidence="3">NBRC 101365</strain>
    </source>
</reference>
<dbReference type="Gene3D" id="3.40.50.1820">
    <property type="entry name" value="alpha/beta hydrolase"/>
    <property type="match status" value="1"/>
</dbReference>
<dbReference type="PANTHER" id="PTHR43798">
    <property type="entry name" value="MONOACYLGLYCEROL LIPASE"/>
    <property type="match status" value="1"/>
</dbReference>
<dbReference type="PANTHER" id="PTHR43798:SF33">
    <property type="entry name" value="HYDROLASE, PUTATIVE (AFU_ORTHOLOGUE AFUA_2G14860)-RELATED"/>
    <property type="match status" value="1"/>
</dbReference>
<dbReference type="PRINTS" id="PR00111">
    <property type="entry name" value="ABHYDROLASE"/>
</dbReference>
<dbReference type="Pfam" id="PF00561">
    <property type="entry name" value="Abhydrolase_1"/>
    <property type="match status" value="1"/>
</dbReference>
<gene>
    <name evidence="2" type="ORF">GCM10007874_03660</name>
</gene>
<dbReference type="Proteomes" id="UP001156882">
    <property type="component" value="Unassembled WGS sequence"/>
</dbReference>
<organism evidence="2 3">
    <name type="scientific">Labrys miyagiensis</name>
    <dbReference type="NCBI Taxonomy" id="346912"/>
    <lineage>
        <taxon>Bacteria</taxon>
        <taxon>Pseudomonadati</taxon>
        <taxon>Pseudomonadota</taxon>
        <taxon>Alphaproteobacteria</taxon>
        <taxon>Hyphomicrobiales</taxon>
        <taxon>Xanthobacteraceae</taxon>
        <taxon>Labrys</taxon>
    </lineage>
</organism>
<comment type="caution">
    <text evidence="2">The sequence shown here is derived from an EMBL/GenBank/DDBJ whole genome shotgun (WGS) entry which is preliminary data.</text>
</comment>
<dbReference type="EMBL" id="BSPC01000005">
    <property type="protein sequence ID" value="GLS17351.1"/>
    <property type="molecule type" value="Genomic_DNA"/>
</dbReference>
<dbReference type="SUPFAM" id="SSF53474">
    <property type="entry name" value="alpha/beta-Hydrolases"/>
    <property type="match status" value="1"/>
</dbReference>
<protein>
    <submittedName>
        <fullName evidence="2">Alpha/beta hydrolase</fullName>
    </submittedName>
</protein>